<dbReference type="AlphaFoldDB" id="A0A7W0HUB5"/>
<proteinExistence type="predicted"/>
<keyword evidence="4" id="KW-0133">Cell shape</keyword>
<protein>
    <submittedName>
        <fullName evidence="9">Putative peptidoglycan lipid II flippase</fullName>
    </submittedName>
</protein>
<feature type="transmembrane region" description="Helical" evidence="8">
    <location>
        <begin position="464"/>
        <end position="487"/>
    </location>
</feature>
<organism evidence="9 10">
    <name type="scientific">Nonomuraea soli</name>
    <dbReference type="NCBI Taxonomy" id="1032476"/>
    <lineage>
        <taxon>Bacteria</taxon>
        <taxon>Bacillati</taxon>
        <taxon>Actinomycetota</taxon>
        <taxon>Actinomycetes</taxon>
        <taxon>Streptosporangiales</taxon>
        <taxon>Streptosporangiaceae</taxon>
        <taxon>Nonomuraea</taxon>
    </lineage>
</organism>
<evidence type="ECO:0000256" key="1">
    <source>
        <dbReference type="ARBA" id="ARBA00004651"/>
    </source>
</evidence>
<keyword evidence="7 8" id="KW-0472">Membrane</keyword>
<dbReference type="PRINTS" id="PR01806">
    <property type="entry name" value="VIRFACTRMVIN"/>
</dbReference>
<feature type="transmembrane region" description="Helical" evidence="8">
    <location>
        <begin position="333"/>
        <end position="356"/>
    </location>
</feature>
<dbReference type="GO" id="GO:0034204">
    <property type="term" value="P:lipid translocation"/>
    <property type="evidence" value="ECO:0007669"/>
    <property type="project" value="TreeGrafter"/>
</dbReference>
<evidence type="ECO:0000256" key="7">
    <source>
        <dbReference type="ARBA" id="ARBA00023136"/>
    </source>
</evidence>
<gene>
    <name evidence="9" type="ORF">HNR30_007321</name>
</gene>
<dbReference type="PANTHER" id="PTHR47019">
    <property type="entry name" value="LIPID II FLIPPASE MURJ"/>
    <property type="match status" value="1"/>
</dbReference>
<evidence type="ECO:0000313" key="9">
    <source>
        <dbReference type="EMBL" id="MBA2895930.1"/>
    </source>
</evidence>
<reference evidence="9 10" key="1">
    <citation type="submission" date="2020-07" db="EMBL/GenBank/DDBJ databases">
        <title>Genomic Encyclopedia of Type Strains, Phase IV (KMG-IV): sequencing the most valuable type-strain genomes for metagenomic binning, comparative biology and taxonomic classification.</title>
        <authorList>
            <person name="Goeker M."/>
        </authorList>
    </citation>
    <scope>NUCLEOTIDE SEQUENCE [LARGE SCALE GENOMIC DNA]</scope>
    <source>
        <strain evidence="9 10">DSM 45533</strain>
    </source>
</reference>
<evidence type="ECO:0000256" key="3">
    <source>
        <dbReference type="ARBA" id="ARBA00022692"/>
    </source>
</evidence>
<feature type="transmembrane region" description="Helical" evidence="8">
    <location>
        <begin position="12"/>
        <end position="32"/>
    </location>
</feature>
<feature type="transmembrane region" description="Helical" evidence="8">
    <location>
        <begin position="52"/>
        <end position="78"/>
    </location>
</feature>
<feature type="transmembrane region" description="Helical" evidence="8">
    <location>
        <begin position="208"/>
        <end position="232"/>
    </location>
</feature>
<keyword evidence="3 8" id="KW-0812">Transmembrane</keyword>
<keyword evidence="2" id="KW-1003">Cell membrane</keyword>
<keyword evidence="5" id="KW-0573">Peptidoglycan synthesis</keyword>
<comment type="caution">
    <text evidence="9">The sequence shown here is derived from an EMBL/GenBank/DDBJ whole genome shotgun (WGS) entry which is preliminary data.</text>
</comment>
<evidence type="ECO:0000256" key="4">
    <source>
        <dbReference type="ARBA" id="ARBA00022960"/>
    </source>
</evidence>
<feature type="transmembrane region" description="Helical" evidence="8">
    <location>
        <begin position="493"/>
        <end position="515"/>
    </location>
</feature>
<feature type="transmembrane region" description="Helical" evidence="8">
    <location>
        <begin position="368"/>
        <end position="388"/>
    </location>
</feature>
<keyword evidence="6 8" id="KW-1133">Transmembrane helix</keyword>
<feature type="transmembrane region" description="Helical" evidence="8">
    <location>
        <begin position="167"/>
        <end position="188"/>
    </location>
</feature>
<evidence type="ECO:0000256" key="5">
    <source>
        <dbReference type="ARBA" id="ARBA00022984"/>
    </source>
</evidence>
<dbReference type="Proteomes" id="UP000530928">
    <property type="component" value="Unassembled WGS sequence"/>
</dbReference>
<feature type="transmembrane region" description="Helical" evidence="8">
    <location>
        <begin position="287"/>
        <end position="312"/>
    </location>
</feature>
<sequence length="541" mass="54611">MSGRAVKTVAGAALLIAAITMVARVIGFGRYLVQSVTLENGCLNSAYSTANYVPNIVFELVAGGALAGMVVPVLSAAAADPARKDETGRIASALLTWVTLVLLPLTVAVAVFAEPIVRLLTPSGMQGCDSAQVIAVGADMLLVFAPRMLFFGLAVVLYGVLQAHRRFLGPALAPLVSSLLIIGSYLAFLPVSNGAQDDLSALTEAGELVLSVGATIAAAAMVVTVLGPVARLRLRWRPTLSFPPGVAAEARRLGLAGLAVLIAQQVTLIVAIRLANSAVGAVPVYNYAWALLQLPYAVLAVPIGTSAFPSLSTKAANGEKQGFDALSASTTRAVLLLSGLAAGVMAAVAIPTARVFLEGRSGAEPEMMAWAVALFAPGLIGYCLLFHLGRVLYSSGHGRAAATATVTGWMVTLVSQPALVAVMDSPQLVVGALALGSTLGMSVGGVLIGLAVRRAHGSRALAGLGRALAAAVAGAVVAFLAGTALAWPLREAGAAASLAVAVGAAVLAGGGFLAVASVVDREDAKAALGRVLRRRGVPSGG</sequence>
<dbReference type="GO" id="GO:0009252">
    <property type="term" value="P:peptidoglycan biosynthetic process"/>
    <property type="evidence" value="ECO:0007669"/>
    <property type="project" value="UniProtKB-KW"/>
</dbReference>
<dbReference type="PANTHER" id="PTHR47019:SF1">
    <property type="entry name" value="LIPID II FLIPPASE MURJ"/>
    <property type="match status" value="1"/>
</dbReference>
<dbReference type="EMBL" id="JACDUR010000008">
    <property type="protein sequence ID" value="MBA2895930.1"/>
    <property type="molecule type" value="Genomic_DNA"/>
</dbReference>
<accession>A0A7W0HUB5</accession>
<dbReference type="InterPro" id="IPR004268">
    <property type="entry name" value="MurJ"/>
</dbReference>
<feature type="transmembrane region" description="Helical" evidence="8">
    <location>
        <begin position="428"/>
        <end position="452"/>
    </location>
</feature>
<evidence type="ECO:0000256" key="2">
    <source>
        <dbReference type="ARBA" id="ARBA00022475"/>
    </source>
</evidence>
<evidence type="ECO:0000256" key="8">
    <source>
        <dbReference type="SAM" id="Phobius"/>
    </source>
</evidence>
<dbReference type="GO" id="GO:0008360">
    <property type="term" value="P:regulation of cell shape"/>
    <property type="evidence" value="ECO:0007669"/>
    <property type="project" value="UniProtKB-KW"/>
</dbReference>
<feature type="transmembrane region" description="Helical" evidence="8">
    <location>
        <begin position="90"/>
        <end position="113"/>
    </location>
</feature>
<comment type="subcellular location">
    <subcellularLocation>
        <location evidence="1">Cell membrane</location>
        <topology evidence="1">Multi-pass membrane protein</topology>
    </subcellularLocation>
</comment>
<feature type="transmembrane region" description="Helical" evidence="8">
    <location>
        <begin position="253"/>
        <end position="275"/>
    </location>
</feature>
<evidence type="ECO:0000256" key="6">
    <source>
        <dbReference type="ARBA" id="ARBA00022989"/>
    </source>
</evidence>
<feature type="transmembrane region" description="Helical" evidence="8">
    <location>
        <begin position="400"/>
        <end position="422"/>
    </location>
</feature>
<dbReference type="RefSeq" id="WP_312894891.1">
    <property type="nucleotide sequence ID" value="NZ_BAABAM010000007.1"/>
</dbReference>
<dbReference type="GO" id="GO:0015648">
    <property type="term" value="F:lipid-linked peptidoglycan transporter activity"/>
    <property type="evidence" value="ECO:0007669"/>
    <property type="project" value="TreeGrafter"/>
</dbReference>
<dbReference type="GO" id="GO:0005886">
    <property type="term" value="C:plasma membrane"/>
    <property type="evidence" value="ECO:0007669"/>
    <property type="project" value="UniProtKB-SubCell"/>
</dbReference>
<dbReference type="Pfam" id="PF03023">
    <property type="entry name" value="MurJ"/>
    <property type="match status" value="1"/>
</dbReference>
<dbReference type="InterPro" id="IPR051050">
    <property type="entry name" value="Lipid_II_flippase_MurJ/MviN"/>
</dbReference>
<feature type="transmembrane region" description="Helical" evidence="8">
    <location>
        <begin position="133"/>
        <end position="160"/>
    </location>
</feature>
<keyword evidence="10" id="KW-1185">Reference proteome</keyword>
<evidence type="ECO:0000313" key="10">
    <source>
        <dbReference type="Proteomes" id="UP000530928"/>
    </source>
</evidence>
<name>A0A7W0HUB5_9ACTN</name>